<dbReference type="STRING" id="319653.SAMN04487973_102178"/>
<dbReference type="PATRIC" id="fig|319653.3.peg.1851"/>
<organism evidence="1 2">
    <name type="scientific">Pediococcus ethanolidurans</name>
    <dbReference type="NCBI Taxonomy" id="319653"/>
    <lineage>
        <taxon>Bacteria</taxon>
        <taxon>Bacillati</taxon>
        <taxon>Bacillota</taxon>
        <taxon>Bacilli</taxon>
        <taxon>Lactobacillales</taxon>
        <taxon>Lactobacillaceae</taxon>
        <taxon>Pediococcus</taxon>
    </lineage>
</organism>
<proteinExistence type="predicted"/>
<protein>
    <submittedName>
        <fullName evidence="1">Uncharacterized protein</fullName>
    </submittedName>
</protein>
<accession>A0A0R2K6C9</accession>
<dbReference type="AlphaFoldDB" id="A0A0R2K6C9"/>
<dbReference type="EMBL" id="JQBY01000006">
    <property type="protein sequence ID" value="KRN82869.1"/>
    <property type="molecule type" value="Genomic_DNA"/>
</dbReference>
<dbReference type="Proteomes" id="UP000051749">
    <property type="component" value="Unassembled WGS sequence"/>
</dbReference>
<sequence>MIFMNKQELIRKVVESDDRYKGREAFLSELSEMGLKGLLKIHRDNAHQEIQDSLATIF</sequence>
<reference evidence="1 2" key="1">
    <citation type="journal article" date="2015" name="Genome Announc.">
        <title>Expanding the biotechnology potential of lactobacilli through comparative genomics of 213 strains and associated genera.</title>
        <authorList>
            <person name="Sun Z."/>
            <person name="Harris H.M."/>
            <person name="McCann A."/>
            <person name="Guo C."/>
            <person name="Argimon S."/>
            <person name="Zhang W."/>
            <person name="Yang X."/>
            <person name="Jeffery I.B."/>
            <person name="Cooney J.C."/>
            <person name="Kagawa T.F."/>
            <person name="Liu W."/>
            <person name="Song Y."/>
            <person name="Salvetti E."/>
            <person name="Wrobel A."/>
            <person name="Rasinkangas P."/>
            <person name="Parkhill J."/>
            <person name="Rea M.C."/>
            <person name="O'Sullivan O."/>
            <person name="Ritari J."/>
            <person name="Douillard F.P."/>
            <person name="Paul Ross R."/>
            <person name="Yang R."/>
            <person name="Briner A.E."/>
            <person name="Felis G.E."/>
            <person name="de Vos W.M."/>
            <person name="Barrangou R."/>
            <person name="Klaenhammer T.R."/>
            <person name="Caufield P.W."/>
            <person name="Cui Y."/>
            <person name="Zhang H."/>
            <person name="O'Toole P.W."/>
        </authorList>
    </citation>
    <scope>NUCLEOTIDE SEQUENCE [LARGE SCALE GENOMIC DNA]</scope>
    <source>
        <strain evidence="1 2">DSM 22301</strain>
    </source>
</reference>
<name>A0A0R2K6C9_9LACO</name>
<evidence type="ECO:0000313" key="1">
    <source>
        <dbReference type="EMBL" id="KRN82869.1"/>
    </source>
</evidence>
<comment type="caution">
    <text evidence="1">The sequence shown here is derived from an EMBL/GenBank/DDBJ whole genome shotgun (WGS) entry which is preliminary data.</text>
</comment>
<evidence type="ECO:0000313" key="2">
    <source>
        <dbReference type="Proteomes" id="UP000051749"/>
    </source>
</evidence>
<gene>
    <name evidence="1" type="ORF">IV87_GL001820</name>
</gene>